<dbReference type="Proteomes" id="UP000241203">
    <property type="component" value="Unassembled WGS sequence"/>
</dbReference>
<dbReference type="AlphaFoldDB" id="A0A2P8GSE1"/>
<dbReference type="EMBL" id="PYAU01000001">
    <property type="protein sequence ID" value="PSL36872.1"/>
    <property type="molecule type" value="Genomic_DNA"/>
</dbReference>
<dbReference type="OrthoDB" id="9980213at2"/>
<sequence length="51" mass="5246">MSDYSSPSPEDEVQGTEDNGSDDNVKAGSGTDEDTVSGGEPEQPEETGSPQ</sequence>
<accession>A0A2P8GSE1</accession>
<evidence type="ECO:0000313" key="2">
    <source>
        <dbReference type="EMBL" id="PSL36872.1"/>
    </source>
</evidence>
<comment type="caution">
    <text evidence="2">The sequence shown here is derived from an EMBL/GenBank/DDBJ whole genome shotgun (WGS) entry which is preliminary data.</text>
</comment>
<feature type="compositionally biased region" description="Acidic residues" evidence="1">
    <location>
        <begin position="9"/>
        <end position="21"/>
    </location>
</feature>
<evidence type="ECO:0000313" key="3">
    <source>
        <dbReference type="Proteomes" id="UP000241203"/>
    </source>
</evidence>
<organism evidence="2 3">
    <name type="scientific">Labedella gwakjiensis</name>
    <dbReference type="NCBI Taxonomy" id="390269"/>
    <lineage>
        <taxon>Bacteria</taxon>
        <taxon>Bacillati</taxon>
        <taxon>Actinomycetota</taxon>
        <taxon>Actinomycetes</taxon>
        <taxon>Micrococcales</taxon>
        <taxon>Microbacteriaceae</taxon>
        <taxon>Labedella</taxon>
    </lineage>
</organism>
<protein>
    <submittedName>
        <fullName evidence="2">Uncharacterized protein</fullName>
    </submittedName>
</protein>
<name>A0A2P8GSE1_9MICO</name>
<gene>
    <name evidence="2" type="ORF">CLV49_0474</name>
</gene>
<proteinExistence type="predicted"/>
<evidence type="ECO:0000256" key="1">
    <source>
        <dbReference type="SAM" id="MobiDB-lite"/>
    </source>
</evidence>
<feature type="region of interest" description="Disordered" evidence="1">
    <location>
        <begin position="1"/>
        <end position="51"/>
    </location>
</feature>
<dbReference type="RefSeq" id="WP_158261882.1">
    <property type="nucleotide sequence ID" value="NZ_PYAU01000001.1"/>
</dbReference>
<reference evidence="2 3" key="1">
    <citation type="submission" date="2018-03" db="EMBL/GenBank/DDBJ databases">
        <title>Genomic Encyclopedia of Archaeal and Bacterial Type Strains, Phase II (KMG-II): from individual species to whole genera.</title>
        <authorList>
            <person name="Goeker M."/>
        </authorList>
    </citation>
    <scope>NUCLEOTIDE SEQUENCE [LARGE SCALE GENOMIC DNA]</scope>
    <source>
        <strain evidence="2 3">DSM 21548</strain>
    </source>
</reference>